<reference evidence="3 4" key="1">
    <citation type="submission" date="2016-11" db="EMBL/GenBank/DDBJ databases">
        <authorList>
            <person name="Jaros S."/>
            <person name="Januszkiewicz K."/>
            <person name="Wedrychowicz H."/>
        </authorList>
    </citation>
    <scope>NUCLEOTIDE SEQUENCE [LARGE SCALE GENOMIC DNA]</scope>
    <source>
        <strain evidence="3 4">DSM 14501</strain>
    </source>
</reference>
<dbReference type="Proteomes" id="UP000184082">
    <property type="component" value="Unassembled WGS sequence"/>
</dbReference>
<feature type="domain" description="Cas12f1-like TNB" evidence="2">
    <location>
        <begin position="15"/>
        <end position="97"/>
    </location>
</feature>
<keyword evidence="1" id="KW-0238">DNA-binding</keyword>
<sequence>KLNKANKQNFIQIPFGKLIRYIEYKAKDYGIKVKYVDESYTSKVSCFTEDIKVIQELLQYNLDLTNALGGKRVKRGLFKDKVINKIINADLNGARNICLLGSKKAQQKYKVGGENRWLNLKLCNPIKVESDFELCRFIAS</sequence>
<dbReference type="STRING" id="1121266.SAMN02745883_00809"/>
<dbReference type="Pfam" id="PF07282">
    <property type="entry name" value="Cas12f1-like_TNB"/>
    <property type="match status" value="1"/>
</dbReference>
<name>A0A1M6N5R9_9FIRM</name>
<evidence type="ECO:0000313" key="4">
    <source>
        <dbReference type="Proteomes" id="UP000184082"/>
    </source>
</evidence>
<keyword evidence="4" id="KW-1185">Reference proteome</keyword>
<dbReference type="EMBL" id="FRAJ01000005">
    <property type="protein sequence ID" value="SHJ91020.1"/>
    <property type="molecule type" value="Genomic_DNA"/>
</dbReference>
<evidence type="ECO:0000313" key="3">
    <source>
        <dbReference type="EMBL" id="SHJ91020.1"/>
    </source>
</evidence>
<gene>
    <name evidence="3" type="ORF">SAMN02745883_00809</name>
</gene>
<evidence type="ECO:0000256" key="1">
    <source>
        <dbReference type="ARBA" id="ARBA00023125"/>
    </source>
</evidence>
<dbReference type="AlphaFoldDB" id="A0A1M6N5R9"/>
<dbReference type="InterPro" id="IPR010095">
    <property type="entry name" value="Cas12f1-like_TNB"/>
</dbReference>
<proteinExistence type="predicted"/>
<dbReference type="RefSeq" id="WP_143146265.1">
    <property type="nucleotide sequence ID" value="NZ_FRAJ01000005.1"/>
</dbReference>
<organism evidence="3 4">
    <name type="scientific">Caminicella sporogenes DSM 14501</name>
    <dbReference type="NCBI Taxonomy" id="1121266"/>
    <lineage>
        <taxon>Bacteria</taxon>
        <taxon>Bacillati</taxon>
        <taxon>Bacillota</taxon>
        <taxon>Clostridia</taxon>
        <taxon>Peptostreptococcales</taxon>
        <taxon>Caminicellaceae</taxon>
        <taxon>Caminicella</taxon>
    </lineage>
</organism>
<protein>
    <submittedName>
        <fullName evidence="3">Transposase, IS605 OrfB family, central region</fullName>
    </submittedName>
</protein>
<dbReference type="GO" id="GO:0003677">
    <property type="term" value="F:DNA binding"/>
    <property type="evidence" value="ECO:0007669"/>
    <property type="project" value="UniProtKB-KW"/>
</dbReference>
<feature type="non-terminal residue" evidence="3">
    <location>
        <position position="1"/>
    </location>
</feature>
<evidence type="ECO:0000259" key="2">
    <source>
        <dbReference type="Pfam" id="PF07282"/>
    </source>
</evidence>
<dbReference type="NCBIfam" id="TIGR01766">
    <property type="entry name" value="IS200/IS605 family accessory protein TnpB-like domain"/>
    <property type="match status" value="1"/>
</dbReference>
<accession>A0A1M6N5R9</accession>